<evidence type="ECO:0000259" key="12">
    <source>
        <dbReference type="PROSITE" id="PS51873"/>
    </source>
</evidence>
<dbReference type="CDD" id="cd22584">
    <property type="entry name" value="Rcat_RBR_unk"/>
    <property type="match status" value="1"/>
</dbReference>
<evidence type="ECO:0000256" key="3">
    <source>
        <dbReference type="ARBA" id="ARBA00022679"/>
    </source>
</evidence>
<keyword evidence="3" id="KW-0808">Transferase</keyword>
<keyword evidence="8" id="KW-0862">Zinc</keyword>
<dbReference type="Pfam" id="PF01485">
    <property type="entry name" value="IBR"/>
    <property type="match status" value="2"/>
</dbReference>
<proteinExistence type="predicted"/>
<evidence type="ECO:0000256" key="9">
    <source>
        <dbReference type="PROSITE-ProRule" id="PRU00175"/>
    </source>
</evidence>
<feature type="compositionally biased region" description="Basic residues" evidence="10">
    <location>
        <begin position="179"/>
        <end position="190"/>
    </location>
</feature>
<keyword evidence="5" id="KW-0677">Repeat</keyword>
<evidence type="ECO:0000256" key="4">
    <source>
        <dbReference type="ARBA" id="ARBA00022723"/>
    </source>
</evidence>
<dbReference type="CDD" id="cd20335">
    <property type="entry name" value="BRcat_RBR"/>
    <property type="match status" value="1"/>
</dbReference>
<dbReference type="InterPro" id="IPR031127">
    <property type="entry name" value="E3_UB_ligase_RBR"/>
</dbReference>
<dbReference type="GO" id="GO:0016567">
    <property type="term" value="P:protein ubiquitination"/>
    <property type="evidence" value="ECO:0007669"/>
    <property type="project" value="InterPro"/>
</dbReference>
<dbReference type="STRING" id="576137.A0A1L7XVN5"/>
<keyword evidence="14" id="KW-1185">Reference proteome</keyword>
<evidence type="ECO:0000256" key="7">
    <source>
        <dbReference type="ARBA" id="ARBA00022786"/>
    </source>
</evidence>
<keyword evidence="6 9" id="KW-0863">Zinc-finger</keyword>
<feature type="domain" description="RING-type" evidence="11">
    <location>
        <begin position="206"/>
        <end position="262"/>
    </location>
</feature>
<evidence type="ECO:0000256" key="10">
    <source>
        <dbReference type="SAM" id="MobiDB-lite"/>
    </source>
</evidence>
<dbReference type="SUPFAM" id="SSF57850">
    <property type="entry name" value="RING/U-box"/>
    <property type="match status" value="3"/>
</dbReference>
<evidence type="ECO:0000256" key="5">
    <source>
        <dbReference type="ARBA" id="ARBA00022737"/>
    </source>
</evidence>
<dbReference type="Proteomes" id="UP000184330">
    <property type="component" value="Unassembled WGS sequence"/>
</dbReference>
<dbReference type="EMBL" id="FJOG01000065">
    <property type="protein sequence ID" value="CZR69112.1"/>
    <property type="molecule type" value="Genomic_DNA"/>
</dbReference>
<gene>
    <name evidence="13" type="ORF">PAC_19013</name>
</gene>
<evidence type="ECO:0000256" key="1">
    <source>
        <dbReference type="ARBA" id="ARBA00001798"/>
    </source>
</evidence>
<protein>
    <recommendedName>
        <fullName evidence="2">RBR-type E3 ubiquitin transferase</fullName>
        <ecNumber evidence="2">2.3.2.31</ecNumber>
    </recommendedName>
</protein>
<keyword evidence="7" id="KW-0833">Ubl conjugation pathway</keyword>
<dbReference type="GO" id="GO:0008270">
    <property type="term" value="F:zinc ion binding"/>
    <property type="evidence" value="ECO:0007669"/>
    <property type="project" value="UniProtKB-KW"/>
</dbReference>
<feature type="region of interest" description="Disordered" evidence="10">
    <location>
        <begin position="86"/>
        <end position="196"/>
    </location>
</feature>
<name>A0A1L7XVN5_9HELO</name>
<dbReference type="OrthoDB" id="1431934at2759"/>
<evidence type="ECO:0000313" key="13">
    <source>
        <dbReference type="EMBL" id="CZR69112.1"/>
    </source>
</evidence>
<dbReference type="GO" id="GO:0061630">
    <property type="term" value="F:ubiquitin protein ligase activity"/>
    <property type="evidence" value="ECO:0007669"/>
    <property type="project" value="UniProtKB-EC"/>
</dbReference>
<dbReference type="SMART" id="SM00647">
    <property type="entry name" value="IBR"/>
    <property type="match status" value="2"/>
</dbReference>
<feature type="domain" description="RING-type" evidence="12">
    <location>
        <begin position="202"/>
        <end position="416"/>
    </location>
</feature>
<keyword evidence="4" id="KW-0479">Metal-binding</keyword>
<feature type="compositionally biased region" description="Acidic residues" evidence="10">
    <location>
        <begin position="161"/>
        <end position="174"/>
    </location>
</feature>
<feature type="compositionally biased region" description="Basic and acidic residues" evidence="10">
    <location>
        <begin position="464"/>
        <end position="490"/>
    </location>
</feature>
<dbReference type="EC" id="2.3.2.31" evidence="2"/>
<feature type="compositionally biased region" description="Acidic residues" evidence="10">
    <location>
        <begin position="121"/>
        <end position="131"/>
    </location>
</feature>
<dbReference type="AlphaFoldDB" id="A0A1L7XVN5"/>
<dbReference type="Gene3D" id="3.30.40.10">
    <property type="entry name" value="Zinc/RING finger domain, C3HC4 (zinc finger)"/>
    <property type="match status" value="1"/>
</dbReference>
<dbReference type="InterPro" id="IPR002867">
    <property type="entry name" value="IBR_dom"/>
</dbReference>
<evidence type="ECO:0000256" key="6">
    <source>
        <dbReference type="ARBA" id="ARBA00022771"/>
    </source>
</evidence>
<sequence>MASNDGQRLTVLGLSFRQHHTLHMQQVLRAYERLPENPMDRAALYTGLFQLAKNLDEDETKNIEHWLLHGGEFPAPTPKVSEATEKVLDRTSEVDSDEEEDWPEYRPEDFEDDGEAVRDPMEEDDDEDEDHDGVPHTSHITGEAESENSGSGSMEGHDGDLSEEGSEQDSEDEPEARPRRPSGRPRRRPAVAKSSKGKSAAESLECLICAESYLLTEFPPSTEVTSTCNHKNNERTCIYCLQQSIESAVTDGQLNLIVCPFCPEKLSREEIKKYATPEIFARYDYLALIATPDLVMCLGLNCGSGQIHTSEDPMMTCQACSFKTCAFHKLPWHEGQTCEEFDTNDDQIERLEQAEATAMLLAKEHAQVCPNCGNGVSRTEGCDHMTCRCGHEWCYLCGTSYENMKRLGDEAHAPTCMYHPRRVQMRRDQERKVQGHLTELIHGGPVSETLERARGARNERVRAELRPKAAEAAERRMREMDQQNKENKVPEKKRRLNLKPAWEEK</sequence>
<evidence type="ECO:0000313" key="14">
    <source>
        <dbReference type="Proteomes" id="UP000184330"/>
    </source>
</evidence>
<dbReference type="PANTHER" id="PTHR11685">
    <property type="entry name" value="RBR FAMILY RING FINGER AND IBR DOMAIN-CONTAINING"/>
    <property type="match status" value="1"/>
</dbReference>
<dbReference type="Gene3D" id="1.20.120.1750">
    <property type="match status" value="1"/>
</dbReference>
<feature type="region of interest" description="Disordered" evidence="10">
    <location>
        <begin position="464"/>
        <end position="505"/>
    </location>
</feature>
<comment type="catalytic activity">
    <reaction evidence="1">
        <text>[E2 ubiquitin-conjugating enzyme]-S-ubiquitinyl-L-cysteine + [acceptor protein]-L-lysine = [E2 ubiquitin-conjugating enzyme]-L-cysteine + [acceptor protein]-N(6)-ubiquitinyl-L-lysine.</text>
        <dbReference type="EC" id="2.3.2.31"/>
    </reaction>
</comment>
<dbReference type="PROSITE" id="PS50089">
    <property type="entry name" value="ZF_RING_2"/>
    <property type="match status" value="1"/>
</dbReference>
<dbReference type="PROSITE" id="PS51873">
    <property type="entry name" value="TRIAD"/>
    <property type="match status" value="1"/>
</dbReference>
<dbReference type="InterPro" id="IPR044066">
    <property type="entry name" value="TRIAD_supradom"/>
</dbReference>
<evidence type="ECO:0000256" key="8">
    <source>
        <dbReference type="ARBA" id="ARBA00022833"/>
    </source>
</evidence>
<accession>A0A1L7XVN5</accession>
<dbReference type="InterPro" id="IPR013083">
    <property type="entry name" value="Znf_RING/FYVE/PHD"/>
</dbReference>
<evidence type="ECO:0000256" key="2">
    <source>
        <dbReference type="ARBA" id="ARBA00012251"/>
    </source>
</evidence>
<evidence type="ECO:0000259" key="11">
    <source>
        <dbReference type="PROSITE" id="PS50089"/>
    </source>
</evidence>
<organism evidence="13 14">
    <name type="scientific">Phialocephala subalpina</name>
    <dbReference type="NCBI Taxonomy" id="576137"/>
    <lineage>
        <taxon>Eukaryota</taxon>
        <taxon>Fungi</taxon>
        <taxon>Dikarya</taxon>
        <taxon>Ascomycota</taxon>
        <taxon>Pezizomycotina</taxon>
        <taxon>Leotiomycetes</taxon>
        <taxon>Helotiales</taxon>
        <taxon>Mollisiaceae</taxon>
        <taxon>Phialocephala</taxon>
        <taxon>Phialocephala fortinii species complex</taxon>
    </lineage>
</organism>
<dbReference type="InterPro" id="IPR001841">
    <property type="entry name" value="Znf_RING"/>
</dbReference>
<reference evidence="13 14" key="1">
    <citation type="submission" date="2016-03" db="EMBL/GenBank/DDBJ databases">
        <authorList>
            <person name="Ploux O."/>
        </authorList>
    </citation>
    <scope>NUCLEOTIDE SEQUENCE [LARGE SCALE GENOMIC DNA]</scope>
    <source>
        <strain evidence="13 14">UAMH 11012</strain>
    </source>
</reference>